<evidence type="ECO:0000256" key="1">
    <source>
        <dbReference type="SAM" id="MobiDB-lite"/>
    </source>
</evidence>
<comment type="caution">
    <text evidence="2">The sequence shown here is derived from an EMBL/GenBank/DDBJ whole genome shotgun (WGS) entry which is preliminary data.</text>
</comment>
<organism evidence="2 3">
    <name type="scientific">Alligator mississippiensis</name>
    <name type="common">American alligator</name>
    <dbReference type="NCBI Taxonomy" id="8496"/>
    <lineage>
        <taxon>Eukaryota</taxon>
        <taxon>Metazoa</taxon>
        <taxon>Chordata</taxon>
        <taxon>Craniata</taxon>
        <taxon>Vertebrata</taxon>
        <taxon>Euteleostomi</taxon>
        <taxon>Archelosauria</taxon>
        <taxon>Archosauria</taxon>
        <taxon>Crocodylia</taxon>
        <taxon>Alligatoridae</taxon>
        <taxon>Alligatorinae</taxon>
        <taxon>Alligator</taxon>
    </lineage>
</organism>
<reference evidence="2 3" key="1">
    <citation type="journal article" date="2012" name="Genome Biol.">
        <title>Sequencing three crocodilian genomes to illuminate the evolution of archosaurs and amniotes.</title>
        <authorList>
            <person name="St John J.A."/>
            <person name="Braun E.L."/>
            <person name="Isberg S.R."/>
            <person name="Miles L.G."/>
            <person name="Chong A.Y."/>
            <person name="Gongora J."/>
            <person name="Dalzell P."/>
            <person name="Moran C."/>
            <person name="Bed'hom B."/>
            <person name="Abzhanov A."/>
            <person name="Burgess S.C."/>
            <person name="Cooksey A.M."/>
            <person name="Castoe T.A."/>
            <person name="Crawford N.G."/>
            <person name="Densmore L.D."/>
            <person name="Drew J.C."/>
            <person name="Edwards S.V."/>
            <person name="Faircloth B.C."/>
            <person name="Fujita M.K."/>
            <person name="Greenwold M.J."/>
            <person name="Hoffmann F.G."/>
            <person name="Howard J.M."/>
            <person name="Iguchi T."/>
            <person name="Janes D.E."/>
            <person name="Khan S.Y."/>
            <person name="Kohno S."/>
            <person name="de Koning A.J."/>
            <person name="Lance S.L."/>
            <person name="McCarthy F.M."/>
            <person name="McCormack J.E."/>
            <person name="Merchant M.E."/>
            <person name="Peterson D.G."/>
            <person name="Pollock D.D."/>
            <person name="Pourmand N."/>
            <person name="Raney B.J."/>
            <person name="Roessler K.A."/>
            <person name="Sanford J.R."/>
            <person name="Sawyer R.H."/>
            <person name="Schmidt C.J."/>
            <person name="Triplett E.W."/>
            <person name="Tuberville T.D."/>
            <person name="Venegas-Anaya M."/>
            <person name="Howard J.T."/>
            <person name="Jarvis E.D."/>
            <person name="Guillette L.J.Jr."/>
            <person name="Glenn T.C."/>
            <person name="Green R.E."/>
            <person name="Ray D.A."/>
        </authorList>
    </citation>
    <scope>NUCLEOTIDE SEQUENCE [LARGE SCALE GENOMIC DNA]</scope>
    <source>
        <strain evidence="2">KSC_2009_1</strain>
    </source>
</reference>
<dbReference type="EMBL" id="AKHW03006231">
    <property type="protein sequence ID" value="KYO22840.1"/>
    <property type="molecule type" value="Genomic_DNA"/>
</dbReference>
<keyword evidence="3" id="KW-1185">Reference proteome</keyword>
<dbReference type="Proteomes" id="UP000050525">
    <property type="component" value="Unassembled WGS sequence"/>
</dbReference>
<evidence type="ECO:0000313" key="2">
    <source>
        <dbReference type="EMBL" id="KYO22840.1"/>
    </source>
</evidence>
<feature type="region of interest" description="Disordered" evidence="1">
    <location>
        <begin position="87"/>
        <end position="113"/>
    </location>
</feature>
<proteinExistence type="predicted"/>
<sequence>MLTMPRHTENLDIWLVQCAEQTSELSADLVFYSCNNKWHTAESAQGELPVIAAHRRYPPRLHVNVSHLLQVGQTERNHQSCFAKETQVQYPQPPERGTHFRASMLPPSKYFPQ</sequence>
<evidence type="ECO:0000313" key="3">
    <source>
        <dbReference type="Proteomes" id="UP000050525"/>
    </source>
</evidence>
<accession>A0A151MEL9</accession>
<gene>
    <name evidence="2" type="ORF">Y1Q_0003312</name>
</gene>
<dbReference type="AlphaFoldDB" id="A0A151MEL9"/>
<protein>
    <submittedName>
        <fullName evidence="2">Uncharacterized protein</fullName>
    </submittedName>
</protein>
<name>A0A151MEL9_ALLMI</name>